<feature type="transmembrane region" description="Helical" evidence="7">
    <location>
        <begin position="227"/>
        <end position="246"/>
    </location>
</feature>
<dbReference type="PANTHER" id="PTHR32322:SF18">
    <property type="entry name" value="S-ADENOSYLMETHIONINE_S-ADENOSYLHOMOCYSTEINE TRANSPORTER"/>
    <property type="match status" value="1"/>
</dbReference>
<feature type="domain" description="EamA" evidence="8">
    <location>
        <begin position="158"/>
        <end position="296"/>
    </location>
</feature>
<dbReference type="InterPro" id="IPR037185">
    <property type="entry name" value="EmrE-like"/>
</dbReference>
<dbReference type="RefSeq" id="WP_242944178.1">
    <property type="nucleotide sequence ID" value="NZ_FQZS01000008.1"/>
</dbReference>
<dbReference type="PANTHER" id="PTHR32322">
    <property type="entry name" value="INNER MEMBRANE TRANSPORTER"/>
    <property type="match status" value="1"/>
</dbReference>
<name>A0A1M6E5A6_9FIRM</name>
<keyword evidence="10" id="KW-1185">Reference proteome</keyword>
<evidence type="ECO:0000256" key="7">
    <source>
        <dbReference type="SAM" id="Phobius"/>
    </source>
</evidence>
<evidence type="ECO:0000256" key="3">
    <source>
        <dbReference type="ARBA" id="ARBA00022475"/>
    </source>
</evidence>
<dbReference type="GO" id="GO:0005886">
    <property type="term" value="C:plasma membrane"/>
    <property type="evidence" value="ECO:0007669"/>
    <property type="project" value="UniProtKB-SubCell"/>
</dbReference>
<feature type="transmembrane region" description="Helical" evidence="7">
    <location>
        <begin position="187"/>
        <end position="207"/>
    </location>
</feature>
<keyword evidence="3" id="KW-1003">Cell membrane</keyword>
<sequence length="297" mass="31744">MGTHIGEIAALITAICWTINAVAFESAGKKVGSLSVNYIRLFIAFLFLSISSYMTRGLAFPTDATSHTWFWLLISGLIGLVLGDLFLFQAYVEIGSRISLLIMSAAPPITALAGFFIMGEKISFLGLVGMFTTMVGICLVILSRNPEENKVQFNRPVRGIIYAGLGALGQAFGLILSKLGMGSYNPFAATQIRTIAAIIGFTVIITIRHKWSEIKAAFDDRKAIGEIAIGAVFGPFIGVTFSLLAVQYTATGIVSSISSISPVLIIPASIAIFKEKVLPREILGAVVSIVGVTLLFL</sequence>
<reference evidence="9 10" key="1">
    <citation type="submission" date="2016-11" db="EMBL/GenBank/DDBJ databases">
        <authorList>
            <person name="Jaros S."/>
            <person name="Januszkiewicz K."/>
            <person name="Wedrychowicz H."/>
        </authorList>
    </citation>
    <scope>NUCLEOTIDE SEQUENCE [LARGE SCALE GENOMIC DNA]</scope>
    <source>
        <strain evidence="9 10">DSM 19022</strain>
    </source>
</reference>
<organism evidence="9 10">
    <name type="scientific">Lutispora thermophila DSM 19022</name>
    <dbReference type="NCBI Taxonomy" id="1122184"/>
    <lineage>
        <taxon>Bacteria</taxon>
        <taxon>Bacillati</taxon>
        <taxon>Bacillota</taxon>
        <taxon>Clostridia</taxon>
        <taxon>Lutisporales</taxon>
        <taxon>Lutisporaceae</taxon>
        <taxon>Lutispora</taxon>
    </lineage>
</organism>
<dbReference type="Pfam" id="PF00892">
    <property type="entry name" value="EamA"/>
    <property type="match status" value="2"/>
</dbReference>
<evidence type="ECO:0000313" key="9">
    <source>
        <dbReference type="EMBL" id="SHI80549.1"/>
    </source>
</evidence>
<gene>
    <name evidence="9" type="ORF">SAMN02745176_01422</name>
</gene>
<dbReference type="STRING" id="1122184.SAMN02745176_01422"/>
<comment type="subcellular location">
    <subcellularLocation>
        <location evidence="1">Cell membrane</location>
        <topology evidence="1">Multi-pass membrane protein</topology>
    </subcellularLocation>
</comment>
<accession>A0A1M6E5A6</accession>
<keyword evidence="6 7" id="KW-0472">Membrane</keyword>
<dbReference type="EMBL" id="FQZS01000008">
    <property type="protein sequence ID" value="SHI80549.1"/>
    <property type="molecule type" value="Genomic_DNA"/>
</dbReference>
<evidence type="ECO:0000256" key="6">
    <source>
        <dbReference type="ARBA" id="ARBA00023136"/>
    </source>
</evidence>
<dbReference type="AlphaFoldDB" id="A0A1M6E5A6"/>
<feature type="transmembrane region" description="Helical" evidence="7">
    <location>
        <begin position="162"/>
        <end position="181"/>
    </location>
</feature>
<dbReference type="InterPro" id="IPR000620">
    <property type="entry name" value="EamA_dom"/>
</dbReference>
<protein>
    <submittedName>
        <fullName evidence="9">Uncharacterized membrane protein</fullName>
    </submittedName>
</protein>
<feature type="transmembrane region" description="Helical" evidence="7">
    <location>
        <begin position="124"/>
        <end position="142"/>
    </location>
</feature>
<evidence type="ECO:0000256" key="1">
    <source>
        <dbReference type="ARBA" id="ARBA00004651"/>
    </source>
</evidence>
<evidence type="ECO:0000259" key="8">
    <source>
        <dbReference type="Pfam" id="PF00892"/>
    </source>
</evidence>
<dbReference type="Proteomes" id="UP000184442">
    <property type="component" value="Unassembled WGS sequence"/>
</dbReference>
<proteinExistence type="inferred from homology"/>
<feature type="transmembrane region" description="Helical" evidence="7">
    <location>
        <begin position="6"/>
        <end position="24"/>
    </location>
</feature>
<comment type="similarity">
    <text evidence="2">Belongs to the EamA transporter family.</text>
</comment>
<evidence type="ECO:0000256" key="4">
    <source>
        <dbReference type="ARBA" id="ARBA00022692"/>
    </source>
</evidence>
<dbReference type="InterPro" id="IPR050638">
    <property type="entry name" value="AA-Vitamin_Transporters"/>
</dbReference>
<dbReference type="SUPFAM" id="SSF103481">
    <property type="entry name" value="Multidrug resistance efflux transporter EmrE"/>
    <property type="match status" value="2"/>
</dbReference>
<feature type="transmembrane region" description="Helical" evidence="7">
    <location>
        <begin position="100"/>
        <end position="118"/>
    </location>
</feature>
<keyword evidence="4 7" id="KW-0812">Transmembrane</keyword>
<feature type="transmembrane region" description="Helical" evidence="7">
    <location>
        <begin position="36"/>
        <end position="54"/>
    </location>
</feature>
<feature type="transmembrane region" description="Helical" evidence="7">
    <location>
        <begin position="280"/>
        <end position="296"/>
    </location>
</feature>
<evidence type="ECO:0000256" key="2">
    <source>
        <dbReference type="ARBA" id="ARBA00007362"/>
    </source>
</evidence>
<dbReference type="Gene3D" id="1.10.3730.20">
    <property type="match status" value="2"/>
</dbReference>
<feature type="domain" description="EamA" evidence="8">
    <location>
        <begin position="5"/>
        <end position="141"/>
    </location>
</feature>
<evidence type="ECO:0000313" key="10">
    <source>
        <dbReference type="Proteomes" id="UP000184442"/>
    </source>
</evidence>
<feature type="transmembrane region" description="Helical" evidence="7">
    <location>
        <begin position="252"/>
        <end position="273"/>
    </location>
</feature>
<evidence type="ECO:0000256" key="5">
    <source>
        <dbReference type="ARBA" id="ARBA00022989"/>
    </source>
</evidence>
<keyword evidence="5 7" id="KW-1133">Transmembrane helix</keyword>
<feature type="transmembrane region" description="Helical" evidence="7">
    <location>
        <begin position="69"/>
        <end position="88"/>
    </location>
</feature>